<dbReference type="SMART" id="SM00060">
    <property type="entry name" value="FN3"/>
    <property type="match status" value="2"/>
</dbReference>
<dbReference type="Gene3D" id="2.60.40.10">
    <property type="entry name" value="Immunoglobulins"/>
    <property type="match status" value="2"/>
</dbReference>
<feature type="domain" description="Fibronectin type-III" evidence="1">
    <location>
        <begin position="638"/>
        <end position="730"/>
    </location>
</feature>
<dbReference type="InterPro" id="IPR036116">
    <property type="entry name" value="FN3_sf"/>
</dbReference>
<evidence type="ECO:0000259" key="1">
    <source>
        <dbReference type="PROSITE" id="PS50853"/>
    </source>
</evidence>
<comment type="caution">
    <text evidence="2">The sequence shown here is derived from an EMBL/GenBank/DDBJ whole genome shotgun (WGS) entry which is preliminary data.</text>
</comment>
<dbReference type="InterPro" id="IPR013783">
    <property type="entry name" value="Ig-like_fold"/>
</dbReference>
<protein>
    <submittedName>
        <fullName evidence="2">Uncharacterized protein YoxC</fullName>
    </submittedName>
</protein>
<evidence type="ECO:0000313" key="2">
    <source>
        <dbReference type="EMBL" id="MBB6061880.1"/>
    </source>
</evidence>
<name>A0A841GS19_9BACT</name>
<dbReference type="Proteomes" id="UP000555828">
    <property type="component" value="Unassembled WGS sequence"/>
</dbReference>
<dbReference type="Gene3D" id="2.60.120.260">
    <property type="entry name" value="Galactose-binding domain-like"/>
    <property type="match status" value="1"/>
</dbReference>
<dbReference type="PROSITE" id="PS50853">
    <property type="entry name" value="FN3"/>
    <property type="match status" value="1"/>
</dbReference>
<dbReference type="RefSeq" id="WP_184618628.1">
    <property type="nucleotide sequence ID" value="NZ_JACHEX010000001.1"/>
</dbReference>
<reference evidence="2 3" key="1">
    <citation type="submission" date="2020-08" db="EMBL/GenBank/DDBJ databases">
        <title>Genomic Encyclopedia of Type Strains, Phase IV (KMG-IV): sequencing the most valuable type-strain genomes for metagenomic binning, comparative biology and taxonomic classification.</title>
        <authorList>
            <person name="Goeker M."/>
        </authorList>
    </citation>
    <scope>NUCLEOTIDE SEQUENCE [LARGE SCALE GENOMIC DNA]</scope>
    <source>
        <strain evidence="2 3">DSM 13481</strain>
    </source>
</reference>
<dbReference type="SUPFAM" id="SSF49265">
    <property type="entry name" value="Fibronectin type III"/>
    <property type="match status" value="1"/>
</dbReference>
<dbReference type="SUPFAM" id="SSF49785">
    <property type="entry name" value="Galactose-binding domain-like"/>
    <property type="match status" value="1"/>
</dbReference>
<dbReference type="EMBL" id="JACHEX010000001">
    <property type="protein sequence ID" value="MBB6061880.1"/>
    <property type="molecule type" value="Genomic_DNA"/>
</dbReference>
<gene>
    <name evidence="2" type="ORF">HNP65_000302</name>
</gene>
<dbReference type="InterPro" id="IPR003961">
    <property type="entry name" value="FN3_dom"/>
</dbReference>
<dbReference type="InterPro" id="IPR008979">
    <property type="entry name" value="Galactose-bd-like_sf"/>
</dbReference>
<dbReference type="CDD" id="cd00063">
    <property type="entry name" value="FN3"/>
    <property type="match status" value="1"/>
</dbReference>
<dbReference type="PANTHER" id="PTHR36251:SF2">
    <property type="entry name" value="GIFSY-2 PROPHAGE HOST SPECIFICITY PROTEIN J, PHAGE LAMBDA"/>
    <property type="match status" value="1"/>
</dbReference>
<organism evidence="2 3">
    <name type="scientific">Thermosipho japonicus</name>
    <dbReference type="NCBI Taxonomy" id="90323"/>
    <lineage>
        <taxon>Bacteria</taxon>
        <taxon>Thermotogati</taxon>
        <taxon>Thermotogota</taxon>
        <taxon>Thermotogae</taxon>
        <taxon>Thermotogales</taxon>
        <taxon>Fervidobacteriaceae</taxon>
        <taxon>Thermosipho</taxon>
    </lineage>
</organism>
<dbReference type="PANTHER" id="PTHR36251">
    <property type="entry name" value="FELS-1 PROPHAGE HOST SPECIFICITY PROTEIN-RELATED"/>
    <property type="match status" value="1"/>
</dbReference>
<keyword evidence="3" id="KW-1185">Reference proteome</keyword>
<dbReference type="InterPro" id="IPR053171">
    <property type="entry name" value="Viral_Tip_Attach_Protein"/>
</dbReference>
<dbReference type="AlphaFoldDB" id="A0A841GS19"/>
<evidence type="ECO:0000313" key="3">
    <source>
        <dbReference type="Proteomes" id="UP000555828"/>
    </source>
</evidence>
<sequence>MFAPINVSSEFIPYVRHLTKYKKILFYAKIDGTNWYDLSDYVLKVQTSNRIELLESPAIDSAVITVKNENNAFTPTQYNDIFDPANGKLNGTPDNDYLNKTWEVKLLVEVDNGTTNTQVPIFYGWKPANAITEKHKTADIELKDLLWITTQKKPTNPLLYTSYTPDQIINDILVNRIGLDASYLDLQSLTTTWEVFIADNNKTWWQILQEIAEATGGKLTCTPNGKIAFRTRIENYTEPATAVTITADNIKNYSINNKRQYNQIKVQSEGYEIGSAPEYVIDHELQGDASIIKAGTQGTFELEYTSEYIKDPDTTVYITYYLNDTPVGTDVAFTAGSDDGNIRLDELNAYPDKLVLKITNLTTSDYTIKHIKFSAIPIKKKTELTVTKPNQTTEPDSERSFTSFYSTEAMLSNVADAVYEETTKNIKFELQLNEFYPDIFAGNLIELQLPPKGISTGKFLVYSIEHALEARKFTTTINIVEWSDVVFSIDDKTIIKATSDVQVPQDITDLEQQIQTVNGDVQDLQTQVNTIDNRTDYIDGLAPATPTGLALATINENGLSFVTASWNANTESDLLGYELAWSYDGINWNYITTSDTLVKFEVPGNIKIYVKVRAYDAESKKSNWATTQSITSAKDTTPPATPTGLTATGLFQKVLLEWNENTEPDLDSYEVQVATDSVFTQNIKTFKMNATTYTFAGNSNTTYYFRLRAVDKSGNKSGWSSSVSATTTKVYDEDLESQTLNDTVDELNALSETVDNVENYARQVTFVLNSNFEDAKGQGSLDGWHTWAGGGTVVEVSDGVGGKHAATNNDGQVWWAYSSRVPIDPNNTYIVECYARTLSGSNGVFYLAVVLFDKNGNNISGDGTWWYYPAKAVVPPSNWTRYIGLFGAGTSKPFPSNARYMSVGFILNYNGRNRKMQVQQPRIRLVMDSVYIKDAAITSAKIGNAAIQETHISDAAISTAKIKDGAITNAKIANLAVDNAKIANMDAGKITTGYLSADRIQAGSLTSDKLVVQPANSLPEGTIAYWVDSLVDVVNGIVPDGYTETNLAPYITLTSDNAPEGSVVGDLLAGNKIYAGKSIQVGNKVFIENTPEDKGRIRVNSGGVDIVKIGEDALGTGQDGILIKNGKLKLEDSSGSITFDGSFKTMQLNSLITVDVEPSSVQRIDLGIPESDNPPLLIIQAYALNGKTNGCYMIADSNVNYQASLRYSYFSNGTNWVVDLVNYQSGTYKFLIYVFTIKIT</sequence>
<proteinExistence type="predicted"/>
<accession>A0A841GS19</accession>